<dbReference type="GO" id="GO:0000324">
    <property type="term" value="C:fungal-type vacuole"/>
    <property type="evidence" value="ECO:0007669"/>
    <property type="project" value="TreeGrafter"/>
</dbReference>
<feature type="transmembrane region" description="Helical" evidence="10">
    <location>
        <begin position="749"/>
        <end position="768"/>
    </location>
</feature>
<name>A0AAD5W3E3_9AGAR</name>
<evidence type="ECO:0000256" key="2">
    <source>
        <dbReference type="ARBA" id="ARBA00001089"/>
    </source>
</evidence>
<proteinExistence type="inferred from homology"/>
<dbReference type="Gene3D" id="1.10.246.130">
    <property type="match status" value="1"/>
</dbReference>
<dbReference type="AlphaFoldDB" id="A0AAD5W3E3"/>
<dbReference type="InterPro" id="IPR029055">
    <property type="entry name" value="Ntn_hydrolases_N"/>
</dbReference>
<feature type="transmembrane region" description="Helical" evidence="10">
    <location>
        <begin position="780"/>
        <end position="803"/>
    </location>
</feature>
<feature type="binding site" evidence="7">
    <location>
        <begin position="479"/>
        <end position="481"/>
    </location>
    <ligand>
        <name>L-glutamate</name>
        <dbReference type="ChEBI" id="CHEBI:29985"/>
    </ligand>
</feature>
<dbReference type="InterPro" id="IPR000101">
    <property type="entry name" value="GGT_peptidase"/>
</dbReference>
<keyword evidence="8" id="KW-0808">Transferase</keyword>
<keyword evidence="8" id="KW-0012">Acyltransferase</keyword>
<dbReference type="InterPro" id="IPR043137">
    <property type="entry name" value="GGT_ssub_C"/>
</dbReference>
<evidence type="ECO:0000256" key="6">
    <source>
        <dbReference type="PIRSR" id="PIRSR600101-1"/>
    </source>
</evidence>
<feature type="transmembrane region" description="Helical" evidence="10">
    <location>
        <begin position="855"/>
        <end position="874"/>
    </location>
</feature>
<keyword evidence="10" id="KW-0812">Transmembrane</keyword>
<organism evidence="11 12">
    <name type="scientific">Leucocoprinus birnbaumii</name>
    <dbReference type="NCBI Taxonomy" id="56174"/>
    <lineage>
        <taxon>Eukaryota</taxon>
        <taxon>Fungi</taxon>
        <taxon>Dikarya</taxon>
        <taxon>Basidiomycota</taxon>
        <taxon>Agaricomycotina</taxon>
        <taxon>Agaricomycetes</taxon>
        <taxon>Agaricomycetidae</taxon>
        <taxon>Agaricales</taxon>
        <taxon>Agaricineae</taxon>
        <taxon>Agaricaceae</taxon>
        <taxon>Leucocoprinus</taxon>
    </lineage>
</organism>
<comment type="catalytic activity">
    <reaction evidence="1 8">
        <text>an S-substituted glutathione + H2O = an S-substituted L-cysteinylglycine + L-glutamate</text>
        <dbReference type="Rhea" id="RHEA:59468"/>
        <dbReference type="ChEBI" id="CHEBI:15377"/>
        <dbReference type="ChEBI" id="CHEBI:29985"/>
        <dbReference type="ChEBI" id="CHEBI:90779"/>
        <dbReference type="ChEBI" id="CHEBI:143103"/>
        <dbReference type="EC" id="3.4.19.13"/>
    </reaction>
</comment>
<dbReference type="GO" id="GO:0006751">
    <property type="term" value="P:glutathione catabolic process"/>
    <property type="evidence" value="ECO:0007669"/>
    <property type="project" value="UniProtKB-UniRule"/>
</dbReference>
<feature type="transmembrane region" description="Helical" evidence="10">
    <location>
        <begin position="823"/>
        <end position="843"/>
    </location>
</feature>
<feature type="region of interest" description="Disordered" evidence="9">
    <location>
        <begin position="901"/>
        <end position="932"/>
    </location>
</feature>
<comment type="catalytic activity">
    <reaction evidence="2 8">
        <text>glutathione + H2O = L-cysteinylglycine + L-glutamate</text>
        <dbReference type="Rhea" id="RHEA:28807"/>
        <dbReference type="ChEBI" id="CHEBI:15377"/>
        <dbReference type="ChEBI" id="CHEBI:29985"/>
        <dbReference type="ChEBI" id="CHEBI:57925"/>
        <dbReference type="ChEBI" id="CHEBI:61694"/>
        <dbReference type="EC" id="3.4.19.13"/>
    </reaction>
</comment>
<keyword evidence="10" id="KW-0472">Membrane</keyword>
<feature type="region of interest" description="Disordered" evidence="9">
    <location>
        <begin position="1"/>
        <end position="34"/>
    </location>
</feature>
<feature type="binding site" evidence="7">
    <location>
        <position position="554"/>
    </location>
    <ligand>
        <name>L-glutamate</name>
        <dbReference type="ChEBI" id="CHEBI:29985"/>
    </ligand>
</feature>
<dbReference type="EC" id="3.4.19.13" evidence="8"/>
<dbReference type="NCBIfam" id="TIGR00066">
    <property type="entry name" value="g_glut_trans"/>
    <property type="match status" value="1"/>
</dbReference>
<evidence type="ECO:0000256" key="10">
    <source>
        <dbReference type="SAM" id="Phobius"/>
    </source>
</evidence>
<comment type="catalytic activity">
    <reaction evidence="5 8">
        <text>an N-terminal (5-L-glutamyl)-[peptide] + an alpha-amino acid = 5-L-glutamyl amino acid + an N-terminal L-alpha-aminoacyl-[peptide]</text>
        <dbReference type="Rhea" id="RHEA:23904"/>
        <dbReference type="Rhea" id="RHEA-COMP:9780"/>
        <dbReference type="Rhea" id="RHEA-COMP:9795"/>
        <dbReference type="ChEBI" id="CHEBI:77644"/>
        <dbReference type="ChEBI" id="CHEBI:78597"/>
        <dbReference type="ChEBI" id="CHEBI:78599"/>
        <dbReference type="ChEBI" id="CHEBI:78608"/>
        <dbReference type="EC" id="2.3.2.2"/>
    </reaction>
</comment>
<dbReference type="PRINTS" id="PR01210">
    <property type="entry name" value="GGTRANSPTASE"/>
</dbReference>
<comment type="caution">
    <text evidence="11">The sequence shown here is derived from an EMBL/GenBank/DDBJ whole genome shotgun (WGS) entry which is preliminary data.</text>
</comment>
<dbReference type="GO" id="GO:0005886">
    <property type="term" value="C:plasma membrane"/>
    <property type="evidence" value="ECO:0007669"/>
    <property type="project" value="TreeGrafter"/>
</dbReference>
<evidence type="ECO:0000256" key="5">
    <source>
        <dbReference type="ARBA" id="ARBA00047417"/>
    </source>
</evidence>
<evidence type="ECO:0000256" key="9">
    <source>
        <dbReference type="SAM" id="MobiDB-lite"/>
    </source>
</evidence>
<dbReference type="FunFam" id="1.10.246.130:FF:000001">
    <property type="entry name" value="Gamma-glutamyltransferase 5 isoform 1"/>
    <property type="match status" value="1"/>
</dbReference>
<feature type="transmembrane region" description="Helical" evidence="10">
    <location>
        <begin position="679"/>
        <end position="704"/>
    </location>
</feature>
<dbReference type="Pfam" id="PF01019">
    <property type="entry name" value="G_glu_transpept"/>
    <property type="match status" value="1"/>
</dbReference>
<gene>
    <name evidence="11" type="ORF">NP233_g698</name>
</gene>
<evidence type="ECO:0000256" key="3">
    <source>
        <dbReference type="ARBA" id="ARBA00005115"/>
    </source>
</evidence>
<comment type="similarity">
    <text evidence="4">Belongs to the gamma-glutamyltransferase family.</text>
</comment>
<dbReference type="InterPro" id="IPR043138">
    <property type="entry name" value="GGT_lsub"/>
</dbReference>
<dbReference type="GO" id="GO:0103068">
    <property type="term" value="F:leukotriene C4 gamma-glutamyl transferase activity"/>
    <property type="evidence" value="ECO:0007669"/>
    <property type="project" value="UniProtKB-EC"/>
</dbReference>
<dbReference type="SUPFAM" id="SSF56235">
    <property type="entry name" value="N-terminal nucleophile aminohydrolases (Ntn hydrolases)"/>
    <property type="match status" value="1"/>
</dbReference>
<evidence type="ECO:0000256" key="4">
    <source>
        <dbReference type="ARBA" id="ARBA00009381"/>
    </source>
</evidence>
<dbReference type="PANTHER" id="PTHR11686:SF9">
    <property type="entry name" value="RE13973P"/>
    <property type="match status" value="1"/>
</dbReference>
<evidence type="ECO:0000256" key="8">
    <source>
        <dbReference type="RuleBase" id="RU368068"/>
    </source>
</evidence>
<keyword evidence="12" id="KW-1185">Reference proteome</keyword>
<dbReference type="PANTHER" id="PTHR11686">
    <property type="entry name" value="GAMMA GLUTAMYL TRANSPEPTIDASE"/>
    <property type="match status" value="1"/>
</dbReference>
<feature type="binding site" evidence="7">
    <location>
        <position position="194"/>
    </location>
    <ligand>
        <name>L-glutamate</name>
        <dbReference type="ChEBI" id="CHEBI:29985"/>
    </ligand>
</feature>
<feature type="compositionally biased region" description="Basic and acidic residues" evidence="9">
    <location>
        <begin position="13"/>
        <end position="26"/>
    </location>
</feature>
<evidence type="ECO:0000256" key="1">
    <source>
        <dbReference type="ARBA" id="ARBA00001049"/>
    </source>
</evidence>
<dbReference type="Proteomes" id="UP001213000">
    <property type="component" value="Unassembled WGS sequence"/>
</dbReference>
<feature type="binding site" evidence="7">
    <location>
        <position position="503"/>
    </location>
    <ligand>
        <name>L-glutamate</name>
        <dbReference type="ChEBI" id="CHEBI:29985"/>
    </ligand>
</feature>
<evidence type="ECO:0000313" key="12">
    <source>
        <dbReference type="Proteomes" id="UP001213000"/>
    </source>
</evidence>
<dbReference type="EC" id="2.3.2.2" evidence="8"/>
<feature type="active site" description="Nucleophile" evidence="6">
    <location>
        <position position="461"/>
    </location>
</feature>
<comment type="pathway">
    <text evidence="3 8">Sulfur metabolism; glutathione metabolism.</text>
</comment>
<dbReference type="GO" id="GO:0036374">
    <property type="term" value="F:glutathione hydrolase activity"/>
    <property type="evidence" value="ECO:0007669"/>
    <property type="project" value="UniProtKB-UniRule"/>
</dbReference>
<evidence type="ECO:0000313" key="11">
    <source>
        <dbReference type="EMBL" id="KAJ3576028.1"/>
    </source>
</evidence>
<feature type="transmembrane region" description="Helical" evidence="10">
    <location>
        <begin position="724"/>
        <end position="742"/>
    </location>
</feature>
<comment type="function">
    <text evidence="8">Cleaves the gamma-glutamyl peptide bond of glutathione and glutathione conjugates.</text>
</comment>
<reference evidence="11" key="1">
    <citation type="submission" date="2022-07" db="EMBL/GenBank/DDBJ databases">
        <title>Genome Sequence of Leucocoprinus birnbaumii.</title>
        <authorList>
            <person name="Buettner E."/>
        </authorList>
    </citation>
    <scope>NUCLEOTIDE SEQUENCE</scope>
    <source>
        <strain evidence="11">VT141</strain>
    </source>
</reference>
<feature type="transmembrane region" description="Helical" evidence="10">
    <location>
        <begin position="648"/>
        <end position="672"/>
    </location>
</feature>
<sequence length="932" mass="103826">MAGMYTAPLTGKAQDECVHESWRRNSEDEDEEQERHGLGVVFRIVVAGTVLLVYWYSTYKLANSPYPSISNHEAHTPPQVQESFDRFYHDYPDTTISSQEPITRSPAYLVKAYRGAVASENGICSGMGVDVLKRGGNAVDAAISTTFCTGVVHMFSTGIGGGGFMIVRIPPPPSNSSSGNQSSSDSDVWSVNFRETAPALANATMYNGDRLKAQYGGLSIAVPGELRGLQEAHRRWGSLPWKELVEPSVELAAKGWRVQKELARRLEVYTEVMVSHPDWKPLFAPNGTLVKEGDWVRRENYAQTLAVIAEQGPDAFYEGPIADSIIKKVRENGGILSHQDLKDYRIKFERPLMGTYRGRKIYTTHAPGAGILLVQILNVLENYDMSKRTPLTVHRIIEAIKYAFSSRTKIYDPMTTTDLGRISKLATKDYAYEIFRNITDDKTHPLEYYNPEYTVPIDHGTYHTSVVDQNGMAVAITSTVNNPFGSLVLDTNTGILMNNQMNDFSIPDIIDDSGMYPSPYNYVEPGKRAVSSTSPAILENEDGSFYACIGGAGGIRIFPSVAQVLLHLDWGMNPSEAIEFGRVHDQLWPMEVEVDEIYPSDAFEFLRQAGHNLTIADINRFAASVHLVMQKDGVFYAASDSRKNGVPVALLIVIDTGLYAILFTISIYVLAWCNKSRQWFLLITTVFMFAIATADITYTVWLLFEILLGKEHFQFRVLYPKYSMFVTNTFVAHALLLYRCVVVWGHNRWLIGLGTFGLISVTGAGYALEGTTLEMVSNGWIYLSLTLILNLALTGLMAGKIFYITNLTKRNVGLLPLTLKRRYMTTIAILIECGVLYTIYLTLNLAFLKQPSANAVLECAAVQVVGIVPTLIVVQVGLGRSASYDHGDEVPLRDSFIVKRDSESPDVSPQQYRPPLFPPSGYRSYHQPMYHT</sequence>
<dbReference type="EMBL" id="JANIEX010000021">
    <property type="protein sequence ID" value="KAJ3576028.1"/>
    <property type="molecule type" value="Genomic_DNA"/>
</dbReference>
<accession>A0AAD5W3E3</accession>
<keyword evidence="10" id="KW-1133">Transmembrane helix</keyword>
<keyword evidence="8" id="KW-0378">Hydrolase</keyword>
<feature type="binding site" evidence="7">
    <location>
        <begin position="531"/>
        <end position="532"/>
    </location>
    <ligand>
        <name>L-glutamate</name>
        <dbReference type="ChEBI" id="CHEBI:29985"/>
    </ligand>
</feature>
<dbReference type="Gene3D" id="3.60.20.40">
    <property type="match status" value="1"/>
</dbReference>
<protein>
    <recommendedName>
        <fullName evidence="8">Glutathione hydrolase</fullName>
        <ecNumber evidence="8">2.3.2.2</ecNumber>
        <ecNumber evidence="8">3.4.19.13</ecNumber>
    </recommendedName>
    <alternativeName>
        <fullName evidence="8">Gamma-glutamyltransferase</fullName>
    </alternativeName>
    <alternativeName>
        <fullName evidence="8">Gamma-glutamyltranspeptidase</fullName>
    </alternativeName>
</protein>
<evidence type="ECO:0000256" key="7">
    <source>
        <dbReference type="PIRSR" id="PIRSR600101-2"/>
    </source>
</evidence>
<dbReference type="FunFam" id="3.60.20.40:FF:000001">
    <property type="entry name" value="Gamma-glutamyltranspeptidase 1"/>
    <property type="match status" value="1"/>
</dbReference>